<dbReference type="RefSeq" id="WP_275823013.1">
    <property type="nucleotide sequence ID" value="NZ_BAAANM010000048.1"/>
</dbReference>
<gene>
    <name evidence="4" type="ORF">P2L57_38555</name>
</gene>
<dbReference type="CDD" id="cd06170">
    <property type="entry name" value="LuxR_C_like"/>
    <property type="match status" value="1"/>
</dbReference>
<organism evidence="4 5">
    <name type="scientific">Streptantibioticus ferralitis</name>
    <dbReference type="NCBI Taxonomy" id="236510"/>
    <lineage>
        <taxon>Bacteria</taxon>
        <taxon>Bacillati</taxon>
        <taxon>Actinomycetota</taxon>
        <taxon>Actinomycetes</taxon>
        <taxon>Kitasatosporales</taxon>
        <taxon>Streptomycetaceae</taxon>
        <taxon>Streptantibioticus</taxon>
    </lineage>
</organism>
<dbReference type="PRINTS" id="PR00038">
    <property type="entry name" value="HTHLUXR"/>
</dbReference>
<evidence type="ECO:0000259" key="3">
    <source>
        <dbReference type="PROSITE" id="PS50043"/>
    </source>
</evidence>
<comment type="caution">
    <text evidence="4">The sequence shown here is derived from an EMBL/GenBank/DDBJ whole genome shotgun (WGS) entry which is preliminary data.</text>
</comment>
<dbReference type="SMART" id="SM00421">
    <property type="entry name" value="HTH_LUXR"/>
    <property type="match status" value="1"/>
</dbReference>
<dbReference type="InterPro" id="IPR000792">
    <property type="entry name" value="Tscrpt_reg_LuxR_C"/>
</dbReference>
<keyword evidence="1" id="KW-0547">Nucleotide-binding</keyword>
<evidence type="ECO:0000256" key="2">
    <source>
        <dbReference type="ARBA" id="ARBA00022840"/>
    </source>
</evidence>
<dbReference type="PROSITE" id="PS00622">
    <property type="entry name" value="HTH_LUXR_1"/>
    <property type="match status" value="1"/>
</dbReference>
<dbReference type="PANTHER" id="PTHR16305">
    <property type="entry name" value="TESTICULAR SOLUBLE ADENYLYL CYCLASE"/>
    <property type="match status" value="1"/>
</dbReference>
<feature type="domain" description="HTH luxR-type" evidence="3">
    <location>
        <begin position="860"/>
        <end position="923"/>
    </location>
</feature>
<proteinExistence type="predicted"/>
<dbReference type="SUPFAM" id="SSF46894">
    <property type="entry name" value="C-terminal effector domain of the bipartite response regulators"/>
    <property type="match status" value="1"/>
</dbReference>
<dbReference type="Pfam" id="PF00196">
    <property type="entry name" value="GerE"/>
    <property type="match status" value="1"/>
</dbReference>
<dbReference type="SUPFAM" id="SSF52540">
    <property type="entry name" value="P-loop containing nucleoside triphosphate hydrolases"/>
    <property type="match status" value="1"/>
</dbReference>
<dbReference type="EMBL" id="JARHTQ010000057">
    <property type="protein sequence ID" value="MDF2261413.1"/>
    <property type="molecule type" value="Genomic_DNA"/>
</dbReference>
<dbReference type="Pfam" id="PF13191">
    <property type="entry name" value="AAA_16"/>
    <property type="match status" value="1"/>
</dbReference>
<dbReference type="InterPro" id="IPR027417">
    <property type="entry name" value="P-loop_NTPase"/>
</dbReference>
<evidence type="ECO:0000313" key="5">
    <source>
        <dbReference type="Proteomes" id="UP001220022"/>
    </source>
</evidence>
<evidence type="ECO:0000313" key="4">
    <source>
        <dbReference type="EMBL" id="MDF2261413.1"/>
    </source>
</evidence>
<dbReference type="Proteomes" id="UP001220022">
    <property type="component" value="Unassembled WGS sequence"/>
</dbReference>
<sequence>MLERDECLGQLTDLIAGCAGGTGATGIISGAVGFGKTALLDVLLARAAACRYTVLGAVGSQVEREFPYAVVEQLFRGAELAEAGTGLQASLQRAKEQKSLLGSEAGAAQAMQACHGLLVELSAHRPVVLCVDDIQHADPQSLACLLYLIRRCRRIPVTILLTLGPSGIAPGEGVLAELACRPGVVHVRLGAFDPGGMARLIADRFGQAAAEQYAPGFFAMSGGNPLLAQALLSDHTARQTVPEAGYSPVAADLFREASVACTRRSGPNGLRVARGIAIANGAGSPALLAQLVELEKCDVESAMRILTESRLLEGLRFRHPAIRAAVLDDMSAVDRTRLYHRAAGLLRNEGAPAIVVAQHLIAGGTVEDDWAPQLLMDAAEQALGEDRVSLAGQCLQLAASCCHDQSQSHVIKANLARIKWRDQPEAAVRIMLSLVGPARTGDLPGAIRLKVAHRLLMQGRVSEAVEIGGPLFAAHADEAQGDCLTLELDVTRLWLAFTYPPAYQQLTGLASPTRLHQAPSYQIGRPRLSAIHTLWAVLKRGADDVLAAEAERVLQHLPAEDDTISSLNSAIAALVYADRLESAAAWCGQLQTVATERRAPTWHALFTSTRAMIALRKGALRTAAESAEATLRSMSVEAWGVEIGMPLATAIEARTGIGDHAASAELVNTPVPKGLLETRFGLHYLYARGRHYLATGYYDAALADFILCGEKAQAWELDSPTLAPWRIGAVEVWLQRGHRERASRLADEHLALVKRVQRRTLGVALRVQAVTRAPSQRIELLGKAVDTLQSAGDRYELALTLVELCGAHQWQGEAAQARLLLRQAWRLASECGAEGLCSSLMPKPVTVTQVEQPRSLPPADDMAANVLSEAELRVCSLAARGHTNREISDRLFITVSTVEQHLTRAYRKLNIRHRRELPVSLAS</sequence>
<dbReference type="PROSITE" id="PS50043">
    <property type="entry name" value="HTH_LUXR_2"/>
    <property type="match status" value="1"/>
</dbReference>
<name>A0ABT5ZC51_9ACTN</name>
<keyword evidence="5" id="KW-1185">Reference proteome</keyword>
<reference evidence="4 5" key="1">
    <citation type="submission" date="2023-03" db="EMBL/GenBank/DDBJ databases">
        <title>Draft genome sequence of type strain Streptomyces ferralitis JCM 14344.</title>
        <authorList>
            <person name="Klaysubun C."/>
            <person name="Duangmal K."/>
        </authorList>
    </citation>
    <scope>NUCLEOTIDE SEQUENCE [LARGE SCALE GENOMIC DNA]</scope>
    <source>
        <strain evidence="4 5">JCM 14344</strain>
    </source>
</reference>
<dbReference type="InterPro" id="IPR036388">
    <property type="entry name" value="WH-like_DNA-bd_sf"/>
</dbReference>
<dbReference type="PANTHER" id="PTHR16305:SF35">
    <property type="entry name" value="TRANSCRIPTIONAL ACTIVATOR DOMAIN"/>
    <property type="match status" value="1"/>
</dbReference>
<dbReference type="InterPro" id="IPR016032">
    <property type="entry name" value="Sig_transdc_resp-reg_C-effctor"/>
</dbReference>
<accession>A0ABT5ZC51</accession>
<keyword evidence="2" id="KW-0067">ATP-binding</keyword>
<dbReference type="Gene3D" id="1.10.10.10">
    <property type="entry name" value="Winged helix-like DNA-binding domain superfamily/Winged helix DNA-binding domain"/>
    <property type="match status" value="1"/>
</dbReference>
<dbReference type="InterPro" id="IPR041664">
    <property type="entry name" value="AAA_16"/>
</dbReference>
<evidence type="ECO:0000256" key="1">
    <source>
        <dbReference type="ARBA" id="ARBA00022741"/>
    </source>
</evidence>
<protein>
    <submittedName>
        <fullName evidence="4">AAA family ATPase</fullName>
    </submittedName>
</protein>